<reference evidence="1" key="1">
    <citation type="journal article" date="2020" name="Microb. Genom.">
        <title>Genetic diversity of clinical and environmental Mucorales isolates obtained from an investigation of mucormycosis cases among solid organ transplant recipients.</title>
        <authorList>
            <person name="Nguyen M.H."/>
            <person name="Kaul D."/>
            <person name="Muto C."/>
            <person name="Cheng S.J."/>
            <person name="Richter R.A."/>
            <person name="Bruno V.M."/>
            <person name="Liu G."/>
            <person name="Beyhan S."/>
            <person name="Sundermann A.J."/>
            <person name="Mounaud S."/>
            <person name="Pasculle A.W."/>
            <person name="Nierman W.C."/>
            <person name="Driscoll E."/>
            <person name="Cumbie R."/>
            <person name="Clancy C.J."/>
            <person name="Dupont C.L."/>
        </authorList>
    </citation>
    <scope>NUCLEOTIDE SEQUENCE</scope>
    <source>
        <strain evidence="1">GL11</strain>
    </source>
</reference>
<gene>
    <name evidence="1" type="ORF">G6F64_015365</name>
</gene>
<organism evidence="1 2">
    <name type="scientific">Rhizopus oryzae</name>
    <name type="common">Mucormycosis agent</name>
    <name type="synonym">Rhizopus arrhizus var. delemar</name>
    <dbReference type="NCBI Taxonomy" id="64495"/>
    <lineage>
        <taxon>Eukaryota</taxon>
        <taxon>Fungi</taxon>
        <taxon>Fungi incertae sedis</taxon>
        <taxon>Mucoromycota</taxon>
        <taxon>Mucoromycotina</taxon>
        <taxon>Mucoromycetes</taxon>
        <taxon>Mucorales</taxon>
        <taxon>Mucorineae</taxon>
        <taxon>Rhizopodaceae</taxon>
        <taxon>Rhizopus</taxon>
    </lineage>
</organism>
<sequence>MLPAGLTTRYRVRHADIPGALSTIEAVTHALNALEAPMNVDALLRPFEALIDGQIEGMGEDLYARHHLQRKGPWR</sequence>
<keyword evidence="2" id="KW-1185">Reference proteome</keyword>
<dbReference type="EMBL" id="JAANQT010013101">
    <property type="protein sequence ID" value="KAG1273370.1"/>
    <property type="molecule type" value="Genomic_DNA"/>
</dbReference>
<evidence type="ECO:0000313" key="2">
    <source>
        <dbReference type="Proteomes" id="UP000716291"/>
    </source>
</evidence>
<dbReference type="Proteomes" id="UP000716291">
    <property type="component" value="Unassembled WGS sequence"/>
</dbReference>
<proteinExistence type="predicted"/>
<comment type="caution">
    <text evidence="1">The sequence shown here is derived from an EMBL/GenBank/DDBJ whole genome shotgun (WGS) entry which is preliminary data.</text>
</comment>
<evidence type="ECO:0008006" key="3">
    <source>
        <dbReference type="Google" id="ProtNLM"/>
    </source>
</evidence>
<dbReference type="AlphaFoldDB" id="A0A9P7BIE1"/>
<name>A0A9P7BIE1_RHIOR</name>
<evidence type="ECO:0000313" key="1">
    <source>
        <dbReference type="EMBL" id="KAG1273370.1"/>
    </source>
</evidence>
<protein>
    <recommendedName>
        <fullName evidence="3">tRNA-uridine aminocarboxypropyltransferase</fullName>
    </recommendedName>
</protein>
<accession>A0A9P7BIE1</accession>